<dbReference type="PANTHER" id="PTHR31672:SF13">
    <property type="entry name" value="F-BOX PROTEIN CPR30-LIKE"/>
    <property type="match status" value="1"/>
</dbReference>
<evidence type="ECO:0000259" key="1">
    <source>
        <dbReference type="SMART" id="SM00256"/>
    </source>
</evidence>
<reference evidence="2" key="2">
    <citation type="submission" date="2021-12" db="EMBL/GenBank/DDBJ databases">
        <title>Resequencing data analysis of finger millet.</title>
        <authorList>
            <person name="Hatakeyama M."/>
            <person name="Aluri S."/>
            <person name="Balachadran M.T."/>
            <person name="Sivarajan S.R."/>
            <person name="Poveda L."/>
            <person name="Shimizu-Inatsugi R."/>
            <person name="Schlapbach R."/>
            <person name="Sreeman S.M."/>
            <person name="Shimizu K.K."/>
        </authorList>
    </citation>
    <scope>NUCLEOTIDE SEQUENCE</scope>
</reference>
<keyword evidence="3" id="KW-1185">Reference proteome</keyword>
<comment type="caution">
    <text evidence="2">The sequence shown here is derived from an EMBL/GenBank/DDBJ whole genome shotgun (WGS) entry which is preliminary data.</text>
</comment>
<organism evidence="2 3">
    <name type="scientific">Eleusine coracana subsp. coracana</name>
    <dbReference type="NCBI Taxonomy" id="191504"/>
    <lineage>
        <taxon>Eukaryota</taxon>
        <taxon>Viridiplantae</taxon>
        <taxon>Streptophyta</taxon>
        <taxon>Embryophyta</taxon>
        <taxon>Tracheophyta</taxon>
        <taxon>Spermatophyta</taxon>
        <taxon>Magnoliopsida</taxon>
        <taxon>Liliopsida</taxon>
        <taxon>Poales</taxon>
        <taxon>Poaceae</taxon>
        <taxon>PACMAD clade</taxon>
        <taxon>Chloridoideae</taxon>
        <taxon>Cynodonteae</taxon>
        <taxon>Eleusininae</taxon>
        <taxon>Eleusine</taxon>
    </lineage>
</organism>
<dbReference type="InterPro" id="IPR050796">
    <property type="entry name" value="SCF_F-box_component"/>
</dbReference>
<dbReference type="InterPro" id="IPR036047">
    <property type="entry name" value="F-box-like_dom_sf"/>
</dbReference>
<dbReference type="InterPro" id="IPR001810">
    <property type="entry name" value="F-box_dom"/>
</dbReference>
<dbReference type="CDD" id="cd22157">
    <property type="entry name" value="F-box_AtFBW1-like"/>
    <property type="match status" value="1"/>
</dbReference>
<evidence type="ECO:0000313" key="3">
    <source>
        <dbReference type="Proteomes" id="UP001054889"/>
    </source>
</evidence>
<feature type="domain" description="F-box" evidence="1">
    <location>
        <begin position="13"/>
        <end position="52"/>
    </location>
</feature>
<accession>A0AAV5BYC8</accession>
<gene>
    <name evidence="2" type="primary">ga06824</name>
    <name evidence="2" type="ORF">PR202_ga06824</name>
</gene>
<sequence length="204" mass="22723">MRGASITRAPPDLLDEIVIEILVRLPVKSLVRFKSVSRTWRAIISSEFFIRAQLEQSSASSRQRDPSFLITLHALPHPGEIWPTPFSTHFRFYQWRPGTGDDDITNNKQAAAPLVYETDMAGNKLISRVRCCCIAHCDGLVLAPTDAKLYLFNPATRNAVVLPNNDDIPPATRRVLPLRRRSGARSQDRQVQGGSVVLPVAGLQ</sequence>
<dbReference type="Gene3D" id="1.20.1280.50">
    <property type="match status" value="1"/>
</dbReference>
<reference evidence="2" key="1">
    <citation type="journal article" date="2018" name="DNA Res.">
        <title>Multiple hybrid de novo genome assembly of finger millet, an orphan allotetraploid crop.</title>
        <authorList>
            <person name="Hatakeyama M."/>
            <person name="Aluri S."/>
            <person name="Balachadran M.T."/>
            <person name="Sivarajan S.R."/>
            <person name="Patrignani A."/>
            <person name="Gruter S."/>
            <person name="Poveda L."/>
            <person name="Shimizu-Inatsugi R."/>
            <person name="Baeten J."/>
            <person name="Francoijs K.J."/>
            <person name="Nataraja K.N."/>
            <person name="Reddy Y.A.N."/>
            <person name="Phadnis S."/>
            <person name="Ravikumar R.L."/>
            <person name="Schlapbach R."/>
            <person name="Sreeman S.M."/>
            <person name="Shimizu K.K."/>
        </authorList>
    </citation>
    <scope>NUCLEOTIDE SEQUENCE</scope>
</reference>
<dbReference type="Pfam" id="PF00646">
    <property type="entry name" value="F-box"/>
    <property type="match status" value="1"/>
</dbReference>
<dbReference type="SMART" id="SM00256">
    <property type="entry name" value="FBOX"/>
    <property type="match status" value="1"/>
</dbReference>
<proteinExistence type="predicted"/>
<dbReference type="EMBL" id="BQKI01000003">
    <property type="protein sequence ID" value="GJM90537.1"/>
    <property type="molecule type" value="Genomic_DNA"/>
</dbReference>
<dbReference type="Proteomes" id="UP001054889">
    <property type="component" value="Unassembled WGS sequence"/>
</dbReference>
<dbReference type="SUPFAM" id="SSF81383">
    <property type="entry name" value="F-box domain"/>
    <property type="match status" value="1"/>
</dbReference>
<protein>
    <recommendedName>
        <fullName evidence="1">F-box domain-containing protein</fullName>
    </recommendedName>
</protein>
<name>A0AAV5BYC8_ELECO</name>
<evidence type="ECO:0000313" key="2">
    <source>
        <dbReference type="EMBL" id="GJM90537.1"/>
    </source>
</evidence>
<dbReference type="PANTHER" id="PTHR31672">
    <property type="entry name" value="BNACNNG10540D PROTEIN"/>
    <property type="match status" value="1"/>
</dbReference>
<dbReference type="AlphaFoldDB" id="A0AAV5BYC8"/>